<evidence type="ECO:0000256" key="6">
    <source>
        <dbReference type="HAMAP-Rule" id="MF_01877"/>
    </source>
</evidence>
<dbReference type="GO" id="GO:0070677">
    <property type="term" value="F:rRNA (cytosine-2'-O-)-methyltransferase activity"/>
    <property type="evidence" value="ECO:0007669"/>
    <property type="project" value="UniProtKB-UniRule"/>
</dbReference>
<evidence type="ECO:0000259" key="7">
    <source>
        <dbReference type="Pfam" id="PF00590"/>
    </source>
</evidence>
<accession>A0A1M5BIT0</accession>
<organism evidence="9 10">
    <name type="scientific">Lampropedia hyalina DSM 16112</name>
    <dbReference type="NCBI Taxonomy" id="1122156"/>
    <lineage>
        <taxon>Bacteria</taxon>
        <taxon>Pseudomonadati</taxon>
        <taxon>Pseudomonadota</taxon>
        <taxon>Betaproteobacteria</taxon>
        <taxon>Burkholderiales</taxon>
        <taxon>Comamonadaceae</taxon>
        <taxon>Lampropedia</taxon>
    </lineage>
</organism>
<dbReference type="SUPFAM" id="SSF53790">
    <property type="entry name" value="Tetrapyrrole methylase"/>
    <property type="match status" value="1"/>
</dbReference>
<dbReference type="InterPro" id="IPR018063">
    <property type="entry name" value="SAM_MeTrfase_RsmI_CS"/>
</dbReference>
<dbReference type="InterPro" id="IPR053910">
    <property type="entry name" value="RsmI_HTH"/>
</dbReference>
<feature type="domain" description="Tetrapyrrole methylase" evidence="7">
    <location>
        <begin position="25"/>
        <end position="226"/>
    </location>
</feature>
<keyword evidence="5 6" id="KW-0949">S-adenosyl-L-methionine</keyword>
<dbReference type="CDD" id="cd11648">
    <property type="entry name" value="RsmI"/>
    <property type="match status" value="1"/>
</dbReference>
<evidence type="ECO:0000313" key="10">
    <source>
        <dbReference type="Proteomes" id="UP000184327"/>
    </source>
</evidence>
<dbReference type="InterPro" id="IPR014777">
    <property type="entry name" value="4pyrrole_Mease_sub1"/>
</dbReference>
<dbReference type="Pfam" id="PF23016">
    <property type="entry name" value="RsmI_C"/>
    <property type="match status" value="1"/>
</dbReference>
<dbReference type="InterPro" id="IPR014776">
    <property type="entry name" value="4pyrrole_Mease_sub2"/>
</dbReference>
<evidence type="ECO:0000259" key="8">
    <source>
        <dbReference type="Pfam" id="PF23016"/>
    </source>
</evidence>
<dbReference type="FunFam" id="3.40.1010.10:FF:000007">
    <property type="entry name" value="Ribosomal RNA small subunit methyltransferase I"/>
    <property type="match status" value="1"/>
</dbReference>
<proteinExistence type="inferred from homology"/>
<feature type="domain" description="RsmI HTH" evidence="8">
    <location>
        <begin position="262"/>
        <end position="307"/>
    </location>
</feature>
<dbReference type="AlphaFoldDB" id="A0A1M5BIT0"/>
<comment type="similarity">
    <text evidence="6">Belongs to the methyltransferase superfamily. RsmI family.</text>
</comment>
<keyword evidence="1 6" id="KW-0963">Cytoplasm</keyword>
<dbReference type="OrthoDB" id="9809084at2"/>
<evidence type="ECO:0000256" key="5">
    <source>
        <dbReference type="ARBA" id="ARBA00022691"/>
    </source>
</evidence>
<comment type="subcellular location">
    <subcellularLocation>
        <location evidence="6">Cytoplasm</location>
    </subcellularLocation>
</comment>
<dbReference type="EC" id="2.1.1.198" evidence="6"/>
<dbReference type="PANTHER" id="PTHR46111:SF1">
    <property type="entry name" value="RIBOSOMAL RNA SMALL SUBUNIT METHYLTRANSFERASE I"/>
    <property type="match status" value="1"/>
</dbReference>
<keyword evidence="4 6" id="KW-0808">Transferase</keyword>
<evidence type="ECO:0000256" key="2">
    <source>
        <dbReference type="ARBA" id="ARBA00022552"/>
    </source>
</evidence>
<dbReference type="STRING" id="1122156.SAMN02745117_01911"/>
<dbReference type="PROSITE" id="PS01296">
    <property type="entry name" value="RSMI"/>
    <property type="match status" value="1"/>
</dbReference>
<dbReference type="HAMAP" id="MF_01877">
    <property type="entry name" value="16SrRNA_methyltr_I"/>
    <property type="match status" value="1"/>
</dbReference>
<comment type="catalytic activity">
    <reaction evidence="6">
        <text>cytidine(1402) in 16S rRNA + S-adenosyl-L-methionine = 2'-O-methylcytidine(1402) in 16S rRNA + S-adenosyl-L-homocysteine + H(+)</text>
        <dbReference type="Rhea" id="RHEA:42924"/>
        <dbReference type="Rhea" id="RHEA-COMP:10285"/>
        <dbReference type="Rhea" id="RHEA-COMP:10286"/>
        <dbReference type="ChEBI" id="CHEBI:15378"/>
        <dbReference type="ChEBI" id="CHEBI:57856"/>
        <dbReference type="ChEBI" id="CHEBI:59789"/>
        <dbReference type="ChEBI" id="CHEBI:74495"/>
        <dbReference type="ChEBI" id="CHEBI:82748"/>
        <dbReference type="EC" id="2.1.1.198"/>
    </reaction>
</comment>
<dbReference type="RefSeq" id="WP_073356470.1">
    <property type="nucleotide sequence ID" value="NZ_FQUZ01000022.1"/>
</dbReference>
<dbReference type="InterPro" id="IPR000878">
    <property type="entry name" value="4pyrrol_Mease"/>
</dbReference>
<comment type="function">
    <text evidence="6">Catalyzes the 2'-O-methylation of the ribose of cytidine 1402 (C1402) in 16S rRNA.</text>
</comment>
<dbReference type="Proteomes" id="UP000184327">
    <property type="component" value="Unassembled WGS sequence"/>
</dbReference>
<keyword evidence="3 6" id="KW-0489">Methyltransferase</keyword>
<protein>
    <recommendedName>
        <fullName evidence="6">Ribosomal RNA small subunit methyltransferase I</fullName>
        <ecNumber evidence="6">2.1.1.198</ecNumber>
    </recommendedName>
    <alternativeName>
        <fullName evidence="6">16S rRNA 2'-O-ribose C1402 methyltransferase</fullName>
    </alternativeName>
    <alternativeName>
        <fullName evidence="6">rRNA (cytidine-2'-O-)-methyltransferase RsmI</fullName>
    </alternativeName>
</protein>
<dbReference type="PANTHER" id="PTHR46111">
    <property type="entry name" value="RIBOSOMAL RNA SMALL SUBUNIT METHYLTRANSFERASE I"/>
    <property type="match status" value="1"/>
</dbReference>
<evidence type="ECO:0000256" key="1">
    <source>
        <dbReference type="ARBA" id="ARBA00022490"/>
    </source>
</evidence>
<keyword evidence="2 6" id="KW-0698">rRNA processing</keyword>
<dbReference type="Gene3D" id="3.40.1010.10">
    <property type="entry name" value="Cobalt-precorrin-4 Transmethylase, Domain 1"/>
    <property type="match status" value="1"/>
</dbReference>
<dbReference type="InterPro" id="IPR035996">
    <property type="entry name" value="4pyrrol_Methylase_sf"/>
</dbReference>
<evidence type="ECO:0000313" key="9">
    <source>
        <dbReference type="EMBL" id="SHF42348.1"/>
    </source>
</evidence>
<dbReference type="Gene3D" id="3.30.950.10">
    <property type="entry name" value="Methyltransferase, Cobalt-precorrin-4 Transmethylase, Domain 2"/>
    <property type="match status" value="1"/>
</dbReference>
<dbReference type="NCBIfam" id="TIGR00096">
    <property type="entry name" value="16S rRNA (cytidine(1402)-2'-O)-methyltransferase"/>
    <property type="match status" value="1"/>
</dbReference>
<dbReference type="InterPro" id="IPR008189">
    <property type="entry name" value="rRNA_ssu_MeTfrase_I"/>
</dbReference>
<evidence type="ECO:0000256" key="3">
    <source>
        <dbReference type="ARBA" id="ARBA00022603"/>
    </source>
</evidence>
<dbReference type="GO" id="GO:0005737">
    <property type="term" value="C:cytoplasm"/>
    <property type="evidence" value="ECO:0007669"/>
    <property type="project" value="UniProtKB-SubCell"/>
</dbReference>
<reference evidence="9 10" key="1">
    <citation type="submission" date="2016-11" db="EMBL/GenBank/DDBJ databases">
        <authorList>
            <person name="Jaros S."/>
            <person name="Januszkiewicz K."/>
            <person name="Wedrychowicz H."/>
        </authorList>
    </citation>
    <scope>NUCLEOTIDE SEQUENCE [LARGE SCALE GENOMIC DNA]</scope>
    <source>
        <strain evidence="9 10">DSM 16112</strain>
    </source>
</reference>
<evidence type="ECO:0000256" key="4">
    <source>
        <dbReference type="ARBA" id="ARBA00022679"/>
    </source>
</evidence>
<dbReference type="Pfam" id="PF00590">
    <property type="entry name" value="TP_methylase"/>
    <property type="match status" value="1"/>
</dbReference>
<dbReference type="EMBL" id="FQUZ01000022">
    <property type="protein sequence ID" value="SHF42348.1"/>
    <property type="molecule type" value="Genomic_DNA"/>
</dbReference>
<keyword evidence="10" id="KW-1185">Reference proteome</keyword>
<name>A0A1M5BIT0_9BURK</name>
<sequence length="310" mass="32898">MSSFAKALAAAHEAAAGQHFPPACLYMVATPIGNLADISLRALHVLALADRIACEDTRHTQQLLRSYGIDKSPAQWLAVHQHNEREGAQKVIAHLRNGERVAYVSDAGTPGISDPGAILAQEVQAAQCRIMPLPGASSVVTALSAAALPVVAGTASQGFVFVGFLPSKAKGREAALAQLQHEPRTVVLLEAPHRIVELARALAVLGEREVTLARELTKQFEQIQTLPAHAVQHWLEADPVRAKGEFVVLLHPLPGDASAQDAEVEKARQMLQLLLDEGLGVKSAVRVAASLSGLPRNALYAEALGLQKTG</sequence>
<dbReference type="PIRSF" id="PIRSF005917">
    <property type="entry name" value="MTase_YraL"/>
    <property type="match status" value="1"/>
</dbReference>
<gene>
    <name evidence="6" type="primary">rsmI</name>
    <name evidence="9" type="ORF">SAMN02745117_01911</name>
</gene>